<keyword evidence="2" id="KW-1185">Reference proteome</keyword>
<evidence type="ECO:0000313" key="1">
    <source>
        <dbReference type="EMBL" id="EHK53920.1"/>
    </source>
</evidence>
<dbReference type="Proteomes" id="UP000003250">
    <property type="component" value="Unassembled WGS sequence"/>
</dbReference>
<dbReference type="EMBL" id="AHAM01000247">
    <property type="protein sequence ID" value="EHK53920.1"/>
    <property type="molecule type" value="Genomic_DNA"/>
</dbReference>
<accession>H0HZC3</accession>
<sequence length="63" mass="7087">MRFNPIDALLSTEHACVWTLGGLLTEQFDRLLKEPETTLRPFVINGGTVEFDMPSLIIRALKA</sequence>
<dbReference type="AlphaFoldDB" id="H0HZC3"/>
<protein>
    <submittedName>
        <fullName evidence="1">Uncharacterized protein</fullName>
    </submittedName>
</protein>
<name>H0HZC3_9HYPH</name>
<organism evidence="1 2">
    <name type="scientific">Mesorhizobium alhagi CCNWXJ12-2</name>
    <dbReference type="NCBI Taxonomy" id="1107882"/>
    <lineage>
        <taxon>Bacteria</taxon>
        <taxon>Pseudomonadati</taxon>
        <taxon>Pseudomonadota</taxon>
        <taxon>Alphaproteobacteria</taxon>
        <taxon>Hyphomicrobiales</taxon>
        <taxon>Phyllobacteriaceae</taxon>
        <taxon>Allomesorhizobium</taxon>
    </lineage>
</organism>
<dbReference type="PATRIC" id="fig|1107882.3.peg.5377"/>
<gene>
    <name evidence="1" type="ORF">MAXJ12_27798</name>
</gene>
<proteinExistence type="predicted"/>
<evidence type="ECO:0000313" key="2">
    <source>
        <dbReference type="Proteomes" id="UP000003250"/>
    </source>
</evidence>
<reference evidence="1 2" key="1">
    <citation type="journal article" date="2012" name="J. Bacteriol.">
        <title>Draft Genome Sequence of Mesorhizobium alhagi CCNWXJ12-2T, a Novel Salt-Resistant Species Isolated from the Desert of Northwestern China.</title>
        <authorList>
            <person name="Zhou M."/>
            <person name="Chen W."/>
            <person name="Chen H."/>
            <person name="Wei G."/>
        </authorList>
    </citation>
    <scope>NUCLEOTIDE SEQUENCE [LARGE SCALE GENOMIC DNA]</scope>
    <source>
        <strain evidence="1 2">CCNWXJ12-2</strain>
    </source>
</reference>
<dbReference type="RefSeq" id="WP_008839130.1">
    <property type="nucleotide sequence ID" value="NZ_AHAM01000247.1"/>
</dbReference>